<gene>
    <name evidence="1" type="primary">50</name>
    <name evidence="1" type="ORF">SEA_REYNAULD_50</name>
</gene>
<sequence>MADRVLYVIPVNPEPWKMPPLSVARAKKPYVQVGRDDASHAYQEAIRAHLRNVGAEKVDGEFHRVHFLFSRRRERYQTQTGRNMTRSVADATNMQKLTEDALQDILFKNDKNNRWVTSQTIAQDTECDGFIVIMVAPMLDPDVIRVPEGFTLGEIEEAISADAVPVVTPVSSNGWGDGTVDF</sequence>
<evidence type="ECO:0000313" key="2">
    <source>
        <dbReference type="Proteomes" id="UP001654496"/>
    </source>
</evidence>
<organism evidence="1 2">
    <name type="scientific">Rhodococcus phage Reynauld</name>
    <dbReference type="NCBI Taxonomy" id="3062845"/>
    <lineage>
        <taxon>Viruses</taxon>
        <taxon>Duplodnaviria</taxon>
        <taxon>Heunggongvirae</taxon>
        <taxon>Uroviricota</taxon>
        <taxon>Caudoviricetes</taxon>
        <taxon>Caudoviricetes incertae sedis</taxon>
        <taxon>Reynauldvirus</taxon>
        <taxon>Reynauldvirus reynauld</taxon>
    </lineage>
</organism>
<dbReference type="EMBL" id="OR159659">
    <property type="protein sequence ID" value="WKW85502.1"/>
    <property type="molecule type" value="Genomic_DNA"/>
</dbReference>
<proteinExistence type="predicted"/>
<keyword evidence="2" id="KW-1185">Reference proteome</keyword>
<name>A0ACD4UJI3_9CAUD</name>
<evidence type="ECO:0000313" key="1">
    <source>
        <dbReference type="EMBL" id="WKW85502.1"/>
    </source>
</evidence>
<accession>A0ACD4UJI3</accession>
<protein>
    <submittedName>
        <fullName evidence="1">RusA-like resolvase</fullName>
    </submittedName>
</protein>
<reference evidence="1" key="1">
    <citation type="submission" date="2023-06" db="EMBL/GenBank/DDBJ databases">
        <authorList>
            <person name="DeJong R.J."/>
            <person name="Yoon E."/>
            <person name="Radersma M."/>
            <person name="Veenstra M."/>
            <person name="Churu J."/>
            <person name="Moleakunnel K."/>
            <person name="Weaver G."/>
            <person name="Hill E."/>
            <person name="Janvier A."/>
            <person name="Harlow L."/>
            <person name="Kramer C."/>
            <person name="Seinen K."/>
            <person name="Chen A."/>
            <person name="Minasian M."/>
            <person name="Doorn S."/>
            <person name="Dole C."/>
            <person name="Ramsey F."/>
            <person name="Nieze J."/>
            <person name="Baker A."/>
            <person name="Swierenga S."/>
            <person name="White A."/>
            <person name="Howland A."/>
            <person name="Ko C."/>
            <person name="Russell D.A."/>
            <person name="Jacobs-Sera D."/>
            <person name="Hatfull G.F."/>
        </authorList>
    </citation>
    <scope>NUCLEOTIDE SEQUENCE</scope>
</reference>
<dbReference type="Proteomes" id="UP001654496">
    <property type="component" value="Segment"/>
</dbReference>